<proteinExistence type="inferred from homology"/>
<evidence type="ECO:0000259" key="3">
    <source>
        <dbReference type="Pfam" id="PF13439"/>
    </source>
</evidence>
<feature type="domain" description="Glycosyl transferase family 1" evidence="2">
    <location>
        <begin position="214"/>
        <end position="375"/>
    </location>
</feature>
<dbReference type="AlphaFoldDB" id="A0A9W5LL95"/>
<comment type="similarity">
    <text evidence="1">Belongs to the glycosyltransferase group 1 family. Glycosyltransferase 4 subfamily.</text>
</comment>
<accession>A0A9W5LL95</accession>
<dbReference type="PANTHER" id="PTHR45947">
    <property type="entry name" value="SULFOQUINOVOSYL TRANSFERASE SQD2"/>
    <property type="match status" value="1"/>
</dbReference>
<dbReference type="InterPro" id="IPR028098">
    <property type="entry name" value="Glyco_trans_4-like_N"/>
</dbReference>
<evidence type="ECO:0000256" key="1">
    <source>
        <dbReference type="ARBA" id="ARBA00009481"/>
    </source>
</evidence>
<evidence type="ECO:0000259" key="2">
    <source>
        <dbReference type="Pfam" id="PF00534"/>
    </source>
</evidence>
<dbReference type="SUPFAM" id="SSF53756">
    <property type="entry name" value="UDP-Glycosyltransferase/glycogen phosphorylase"/>
    <property type="match status" value="1"/>
</dbReference>
<dbReference type="EMBL" id="AMXN01000001">
    <property type="protein sequence ID" value="ELS62845.1"/>
    <property type="molecule type" value="Genomic_DNA"/>
</dbReference>
<reference evidence="4 5" key="1">
    <citation type="journal article" date="2014" name="Syst. Appl. Microbiol.">
        <title>Genomic insights into the taxonomic status of the three subspecies of Bacillus subtilis.</title>
        <authorList>
            <person name="Yi H."/>
            <person name="Chun J."/>
            <person name="Cha C.J."/>
        </authorList>
    </citation>
    <scope>NUCLEOTIDE SEQUENCE [LARGE SCALE GENOMIC DNA]</scope>
    <source>
        <strain evidence="4 5">KCTC 13429</strain>
    </source>
</reference>
<feature type="domain" description="Glycosyltransferase subfamily 4-like N-terminal" evidence="3">
    <location>
        <begin position="23"/>
        <end position="203"/>
    </location>
</feature>
<dbReference type="Gene3D" id="3.40.50.2000">
    <property type="entry name" value="Glycogen Phosphorylase B"/>
    <property type="match status" value="2"/>
</dbReference>
<dbReference type="CDD" id="cd03794">
    <property type="entry name" value="GT4_WbuB-like"/>
    <property type="match status" value="1"/>
</dbReference>
<name>A0A9W5LL95_9BACI</name>
<comment type="caution">
    <text evidence="4">The sequence shown here is derived from an EMBL/GenBank/DDBJ whole genome shotgun (WGS) entry which is preliminary data.</text>
</comment>
<dbReference type="InterPro" id="IPR050194">
    <property type="entry name" value="Glycosyltransferase_grp1"/>
</dbReference>
<keyword evidence="5" id="KW-1185">Reference proteome</keyword>
<dbReference type="GO" id="GO:0016758">
    <property type="term" value="F:hexosyltransferase activity"/>
    <property type="evidence" value="ECO:0007669"/>
    <property type="project" value="TreeGrafter"/>
</dbReference>
<protein>
    <submittedName>
        <fullName evidence="4">Glycosyl transferase group 1 protein</fullName>
    </submittedName>
</protein>
<dbReference type="PANTHER" id="PTHR45947:SF3">
    <property type="entry name" value="SULFOQUINOVOSYL TRANSFERASE SQD2"/>
    <property type="match status" value="1"/>
</dbReference>
<dbReference type="Pfam" id="PF13439">
    <property type="entry name" value="Glyco_transf_4"/>
    <property type="match status" value="1"/>
</dbReference>
<sequence length="400" mass="46126">MSKKILIITQNFYPELGSAGNRLKNIYLLLKQRGYDIQVLTTEPTYPNREIYKEKLFWNEDVINKDSSVMRVSVKNKKYNSSFLSRLLYYLEIMIKMLKEIMKEPKKFDIIFVSSPPIFVAFVGLAAKFKNKSKLILDIRDLWPESLKGVKVFHHPIIVESFRILEKLLYKKADHIVINSEGFLHYLNEHSPLVKEKVTFIPNSAREKELLSSTNNSTTALKIIYVGNIGLAQNVHIIRNLAEKLHEHQIEFLIVGYGVEKKELLDYIREKNLMNVKIVNPMTRKECLELMSGCDIGVVTLKDSTVFETVLPGRIIDYITCGIPIVGSIAGYSKTIIEQEGIGLVTSNSSSEEMLANIMKIYHDPGLLKKMQKNCHKLIRKKFMWETNIKKLINVIEETR</sequence>
<dbReference type="Proteomes" id="UP000011182">
    <property type="component" value="Unassembled WGS sequence"/>
</dbReference>
<organism evidence="4 5">
    <name type="scientific">Bacillus inaquosorum KCTC 13429</name>
    <dbReference type="NCBI Taxonomy" id="1236548"/>
    <lineage>
        <taxon>Bacteria</taxon>
        <taxon>Bacillati</taxon>
        <taxon>Bacillota</taxon>
        <taxon>Bacilli</taxon>
        <taxon>Bacillales</taxon>
        <taxon>Bacillaceae</taxon>
        <taxon>Bacillus</taxon>
    </lineage>
</organism>
<evidence type="ECO:0000313" key="5">
    <source>
        <dbReference type="Proteomes" id="UP000011182"/>
    </source>
</evidence>
<evidence type="ECO:0000313" key="4">
    <source>
        <dbReference type="EMBL" id="ELS62845.1"/>
    </source>
</evidence>
<dbReference type="InterPro" id="IPR001296">
    <property type="entry name" value="Glyco_trans_1"/>
</dbReference>
<dbReference type="RefSeq" id="WP_003235540.1">
    <property type="nucleotide sequence ID" value="NZ_AMXN01000001.1"/>
</dbReference>
<keyword evidence="4" id="KW-0808">Transferase</keyword>
<dbReference type="Pfam" id="PF00534">
    <property type="entry name" value="Glycos_transf_1"/>
    <property type="match status" value="1"/>
</dbReference>
<gene>
    <name evidence="4" type="ORF">BSI_02360</name>
</gene>